<dbReference type="EMBL" id="JAHQIW010000116">
    <property type="protein sequence ID" value="KAJ1346109.1"/>
    <property type="molecule type" value="Genomic_DNA"/>
</dbReference>
<comment type="caution">
    <text evidence="1">The sequence shown here is derived from an EMBL/GenBank/DDBJ whole genome shotgun (WGS) entry which is preliminary data.</text>
</comment>
<evidence type="ECO:0000313" key="1">
    <source>
        <dbReference type="EMBL" id="KAJ1346109.1"/>
    </source>
</evidence>
<evidence type="ECO:0000313" key="2">
    <source>
        <dbReference type="Proteomes" id="UP001196413"/>
    </source>
</evidence>
<protein>
    <submittedName>
        <fullName evidence="1">Uncharacterized protein</fullName>
    </submittedName>
</protein>
<reference evidence="1" key="1">
    <citation type="submission" date="2021-06" db="EMBL/GenBank/DDBJ databases">
        <title>Parelaphostrongylus tenuis whole genome reference sequence.</title>
        <authorList>
            <person name="Garwood T.J."/>
            <person name="Larsen P.A."/>
            <person name="Fountain-Jones N.M."/>
            <person name="Garbe J.R."/>
            <person name="Macchietto M.G."/>
            <person name="Kania S.A."/>
            <person name="Gerhold R.W."/>
            <person name="Richards J.E."/>
            <person name="Wolf T.M."/>
        </authorList>
    </citation>
    <scope>NUCLEOTIDE SEQUENCE</scope>
    <source>
        <strain evidence="1">MNPRO001-30</strain>
        <tissue evidence="1">Meninges</tissue>
    </source>
</reference>
<keyword evidence="2" id="KW-1185">Reference proteome</keyword>
<proteinExistence type="predicted"/>
<dbReference type="Proteomes" id="UP001196413">
    <property type="component" value="Unassembled WGS sequence"/>
</dbReference>
<sequence length="74" mass="8647">MVIFQQIEISDQKSHVRRELSRWCSIMMFKTDLVAPRADIQSHSSIRMERKAPQLEITFTVTLKAAGSNKRRDK</sequence>
<organism evidence="1 2">
    <name type="scientific">Parelaphostrongylus tenuis</name>
    <name type="common">Meningeal worm</name>
    <dbReference type="NCBI Taxonomy" id="148309"/>
    <lineage>
        <taxon>Eukaryota</taxon>
        <taxon>Metazoa</taxon>
        <taxon>Ecdysozoa</taxon>
        <taxon>Nematoda</taxon>
        <taxon>Chromadorea</taxon>
        <taxon>Rhabditida</taxon>
        <taxon>Rhabditina</taxon>
        <taxon>Rhabditomorpha</taxon>
        <taxon>Strongyloidea</taxon>
        <taxon>Metastrongylidae</taxon>
        <taxon>Parelaphostrongylus</taxon>
    </lineage>
</organism>
<gene>
    <name evidence="1" type="ORF">KIN20_000801</name>
</gene>
<accession>A0AAD5ML64</accession>
<name>A0AAD5ML64_PARTN</name>
<dbReference type="AlphaFoldDB" id="A0AAD5ML64"/>